<evidence type="ECO:0000256" key="5">
    <source>
        <dbReference type="SAM" id="MobiDB-lite"/>
    </source>
</evidence>
<dbReference type="PROSITE" id="PS51450">
    <property type="entry name" value="LRR"/>
    <property type="match status" value="3"/>
</dbReference>
<dbReference type="CDD" id="cd17213">
    <property type="entry name" value="RA_PHLPP"/>
    <property type="match status" value="1"/>
</dbReference>
<dbReference type="PROSITE" id="PS50003">
    <property type="entry name" value="PH_DOMAIN"/>
    <property type="match status" value="1"/>
</dbReference>
<dbReference type="InterPro" id="IPR032675">
    <property type="entry name" value="LRR_dom_sf"/>
</dbReference>
<dbReference type="SUPFAM" id="SSF81606">
    <property type="entry name" value="PP2C-like"/>
    <property type="match status" value="1"/>
</dbReference>
<sequence length="1727" mass="195828">MMTVKSETNMKDKTVTMETVEYDRNGLIVPSRNNMVLKFSHFPFKRLHKKTSVEIEMPAGSSSETVGTQSSYNPLGSHVGQHGRNKTGNTKYGGTDAWWSAGDFLQPEIASPQSEVSSFGKTNDDDTWDLSDSIVDLYKESNRYDGVLNQPPSGRTGNVDVQEWIQEDTSNGFVHVFKSDTDRNPRLFPCTLTTTAQRLCIQCGMPPNSLHVQMNGDIIRRLEPFDSPLAIQNEYLQSIGYSDQRKIQEIGAQEDLCYLVKYYAGKPVSDSTYSRNQLTSFAYVRKGKLLHQWSRRLCVISGTRLLIYRDKSKSGKPTVVQLAKGSVEEVKNIKAHDHVLKLTSTLQGERSVYLSFSEDKEYNKWIRKLTNLRSLNLADNNLSCFPLAVCRLRMLTELNLASNKIEDVPPTIVDLENLQILHLHNNQLAYLPEEMSRMRNLLVLVLAFNHFTSIPAVLQQSTESLLRIDSLIMAGNRIEKLPHDVLSKIHHIKKIDFRMNRLTLTPSEMAKFHLLELVTHLDVRDNAITELDVRPLRNLEYLNCERNNIHNLQVKLTSFNISPKPEWLVTLDLSNRLESIPVWISDCFFLVNCNASHNAIRSLPDRLLCGSPKLRVLSLSHNQLTSLPSEVGNSVLEEISVEHNHLDHLPESLFVNLPKLRFICLTNNRLETIPEPNQTGYQNKLQELYLSANRLDDSVVPRITLFQKLKILHLAYNQITEIHDRDLRKLENLQELNISGNYLRHLPRCVGRHSKLQALRSNANLIKELPDFRYSPNLKVNSAELRGIKSKKKVCMVDIKGQNRSLLDLRTAGLDDLDIPWQSGLSQTSGMRNKLSVSIVNRPKFNEGKEGFFALFDGGRNDEVIRLLANQITGLMEVEKLKLTGQKIGAAAAVCHIQRPSSDRGHYTLNIANVGDIEVVLCRRGEAMDNKINGVTQNTRLLGSSYLFPFVVPEPHITKTTLQPDDQLLIIANQGLWKCMSYQETVDEIIDIPDPVLAAKKLQDLAQGYRSQENIGVLVVRFMLSPAEKGKMREMLQTQFENEQQLLAELRVRDIEREEMRKRAELEEMTEMVPMEIVKLKGAKKRKQVGMMFNGVESGFHDTDEIDRMIVQPLPNDINGDPTTNWELLLQKRLTEEVKDKELIHAMRVNDYDPYFPSLESDENWSTTTKLKGQVKERTVTLPPPDDHGRFVNGPPPPTHLQRRQIIPEEAQISTESLEFRRELKHPLNVDRDAILFHNMQLDRHKNMNMSSRSIDSIQSDPSHVSNKQMLSKEKKSSSHSIEVLLHGPTAEHTRQISFGGSHKFQKDGVVNAEKDTDSCPTDMNEKFRLQEQKGFIQRESEKSDGKGKRKIEMEEAEKGTDTIRKGIVNADDDDNSGMDNLTDDFDHLDIDYETKGPADVSRQITSKESIAKNRGDMEIMITGENFSANNMNKLDFNKNVSLEEFSEKRLRSSTGDISERMANPNSEEVTELYATVKKTSEQKKHAKENNNQKDEHVHATEHADHNYSLSGRASPPLHHWADNKNLSRRSGERVKVNVGHSPSLTPKTIPNKDQSHSNMTRESVTTSEQQNATRENEIIPKPHTVEKTVIKTHGATHYSDKSVIGHKGAELIQRTGHSTTAVLKDKPTVHEGHRRAPAPPIPPRVPLKSTINGQNGHNGHTQTALQSDINSNSIKSLDDLIAYNRMQQKMSYKVTPKAAPTPPQKVPETTIVTKTASQRSIVITYL</sequence>
<dbReference type="PANTHER" id="PTHR48051">
    <property type="match status" value="1"/>
</dbReference>
<feature type="domain" description="PH" evidence="6">
    <location>
        <begin position="275"/>
        <end position="374"/>
    </location>
</feature>
<dbReference type="CDD" id="cd00143">
    <property type="entry name" value="PP2Cc"/>
    <property type="match status" value="1"/>
</dbReference>
<dbReference type="PANTHER" id="PTHR48051:SF54">
    <property type="entry name" value="LEUCINE-RICH REPEAT-CONTAINING PROTEIN"/>
    <property type="match status" value="1"/>
</dbReference>
<reference evidence="8" key="1">
    <citation type="submission" date="2022-11" db="EMBL/GenBank/DDBJ databases">
        <title>Centuries of genome instability and evolution in soft-shell clam transmissible cancer (bioRxiv).</title>
        <authorList>
            <person name="Hart S.F.M."/>
            <person name="Yonemitsu M.A."/>
            <person name="Giersch R.M."/>
            <person name="Beal B.F."/>
            <person name="Arriagada G."/>
            <person name="Davis B.W."/>
            <person name="Ostrander E.A."/>
            <person name="Goff S.P."/>
            <person name="Metzger M.J."/>
        </authorList>
    </citation>
    <scope>NUCLEOTIDE SEQUENCE</scope>
    <source>
        <strain evidence="8">MELC-2E11</strain>
        <tissue evidence="8">Siphon/mantle</tissue>
    </source>
</reference>
<feature type="region of interest" description="Disordered" evidence="5">
    <location>
        <begin position="1507"/>
        <end position="1573"/>
    </location>
</feature>
<keyword evidence="3" id="KW-0677">Repeat</keyword>
<dbReference type="Pfam" id="PF23010">
    <property type="entry name" value="RA_3"/>
    <property type="match status" value="1"/>
</dbReference>
<accession>A0ABY7EQC5</accession>
<evidence type="ECO:0000313" key="9">
    <source>
        <dbReference type="Proteomes" id="UP001164746"/>
    </source>
</evidence>
<dbReference type="Pfam" id="PF00169">
    <property type="entry name" value="PH"/>
    <property type="match status" value="1"/>
</dbReference>
<feature type="domain" description="PPM-type phosphatase" evidence="7">
    <location>
        <begin position="822"/>
        <end position="1022"/>
    </location>
</feature>
<evidence type="ECO:0000256" key="3">
    <source>
        <dbReference type="ARBA" id="ARBA00022737"/>
    </source>
</evidence>
<dbReference type="InterPro" id="IPR050216">
    <property type="entry name" value="LRR_domain-containing"/>
</dbReference>
<dbReference type="Pfam" id="PF00560">
    <property type="entry name" value="LRR_1"/>
    <property type="match status" value="1"/>
</dbReference>
<feature type="compositionally biased region" description="Polar residues" evidence="5">
    <location>
        <begin position="1252"/>
        <end position="1270"/>
    </location>
</feature>
<dbReference type="InterPro" id="IPR001849">
    <property type="entry name" value="PH_domain"/>
</dbReference>
<feature type="compositionally biased region" description="Polar residues" evidence="5">
    <location>
        <begin position="1541"/>
        <end position="1573"/>
    </location>
</feature>
<dbReference type="SMART" id="SM00369">
    <property type="entry name" value="LRR_TYP"/>
    <property type="match status" value="11"/>
</dbReference>
<dbReference type="Gene3D" id="3.80.10.10">
    <property type="entry name" value="Ribonuclease Inhibitor"/>
    <property type="match status" value="4"/>
</dbReference>
<name>A0ABY7EQC5_MYAAR</name>
<dbReference type="Gene3D" id="3.60.40.10">
    <property type="entry name" value="PPM-type phosphatase domain"/>
    <property type="match status" value="1"/>
</dbReference>
<dbReference type="Gene3D" id="2.30.29.30">
    <property type="entry name" value="Pleckstrin-homology domain (PH domain)/Phosphotyrosine-binding domain (PTB)"/>
    <property type="match status" value="1"/>
</dbReference>
<feature type="coiled-coil region" evidence="4">
    <location>
        <begin position="1033"/>
        <end position="1072"/>
    </location>
</feature>
<protein>
    <submittedName>
        <fullName evidence="8">PHLP2-like protein</fullName>
    </submittedName>
</protein>
<keyword evidence="9" id="KW-1185">Reference proteome</keyword>
<organism evidence="8 9">
    <name type="scientific">Mya arenaria</name>
    <name type="common">Soft-shell clam</name>
    <dbReference type="NCBI Taxonomy" id="6604"/>
    <lineage>
        <taxon>Eukaryota</taxon>
        <taxon>Metazoa</taxon>
        <taxon>Spiralia</taxon>
        <taxon>Lophotrochozoa</taxon>
        <taxon>Mollusca</taxon>
        <taxon>Bivalvia</taxon>
        <taxon>Autobranchia</taxon>
        <taxon>Heteroconchia</taxon>
        <taxon>Euheterodonta</taxon>
        <taxon>Imparidentia</taxon>
        <taxon>Neoheterodontei</taxon>
        <taxon>Myida</taxon>
        <taxon>Myoidea</taxon>
        <taxon>Myidae</taxon>
        <taxon>Mya</taxon>
    </lineage>
</organism>
<evidence type="ECO:0000256" key="1">
    <source>
        <dbReference type="ARBA" id="ARBA00022614"/>
    </source>
</evidence>
<dbReference type="InterPro" id="IPR055071">
    <property type="entry name" value="RA_PHLPP-like"/>
</dbReference>
<feature type="compositionally biased region" description="Polar residues" evidence="5">
    <location>
        <begin position="60"/>
        <end position="74"/>
    </location>
</feature>
<gene>
    <name evidence="8" type="ORF">MAR_026328</name>
</gene>
<dbReference type="SMART" id="SM00365">
    <property type="entry name" value="LRR_SD22"/>
    <property type="match status" value="5"/>
</dbReference>
<dbReference type="SUPFAM" id="SSF52058">
    <property type="entry name" value="L domain-like"/>
    <property type="match status" value="2"/>
</dbReference>
<dbReference type="SMART" id="SM00364">
    <property type="entry name" value="LRR_BAC"/>
    <property type="match status" value="7"/>
</dbReference>
<evidence type="ECO:0000256" key="4">
    <source>
        <dbReference type="SAM" id="Coils"/>
    </source>
</evidence>
<dbReference type="Pfam" id="PF00481">
    <property type="entry name" value="PP2C"/>
    <property type="match status" value="1"/>
</dbReference>
<dbReference type="InterPro" id="IPR001611">
    <property type="entry name" value="Leu-rich_rpt"/>
</dbReference>
<keyword evidence="1" id="KW-0433">Leucine-rich repeat</keyword>
<dbReference type="InterPro" id="IPR011993">
    <property type="entry name" value="PH-like_dom_sf"/>
</dbReference>
<dbReference type="InterPro" id="IPR036457">
    <property type="entry name" value="PPM-type-like_dom_sf"/>
</dbReference>
<dbReference type="SMART" id="SM00332">
    <property type="entry name" value="PP2Cc"/>
    <property type="match status" value="1"/>
</dbReference>
<dbReference type="SMART" id="SM00233">
    <property type="entry name" value="PH"/>
    <property type="match status" value="1"/>
</dbReference>
<keyword evidence="4" id="KW-0175">Coiled coil</keyword>
<evidence type="ECO:0000256" key="2">
    <source>
        <dbReference type="ARBA" id="ARBA00022723"/>
    </source>
</evidence>
<dbReference type="InterPro" id="IPR001932">
    <property type="entry name" value="PPM-type_phosphatase-like_dom"/>
</dbReference>
<keyword evidence="2" id="KW-0479">Metal-binding</keyword>
<feature type="region of interest" description="Disordered" evidence="5">
    <location>
        <begin position="1252"/>
        <end position="1279"/>
    </location>
</feature>
<dbReference type="SUPFAM" id="SSF50729">
    <property type="entry name" value="PH domain-like"/>
    <property type="match status" value="1"/>
</dbReference>
<feature type="region of interest" description="Disordered" evidence="5">
    <location>
        <begin position="1182"/>
        <end position="1201"/>
    </location>
</feature>
<evidence type="ECO:0000313" key="8">
    <source>
        <dbReference type="EMBL" id="WAR12148.1"/>
    </source>
</evidence>
<dbReference type="InterPro" id="IPR003591">
    <property type="entry name" value="Leu-rich_rpt_typical-subtyp"/>
</dbReference>
<evidence type="ECO:0000259" key="6">
    <source>
        <dbReference type="PROSITE" id="PS50003"/>
    </source>
</evidence>
<evidence type="ECO:0000259" key="7">
    <source>
        <dbReference type="PROSITE" id="PS51746"/>
    </source>
</evidence>
<dbReference type="Proteomes" id="UP001164746">
    <property type="component" value="Chromosome 8"/>
</dbReference>
<dbReference type="EMBL" id="CP111019">
    <property type="protein sequence ID" value="WAR12148.1"/>
    <property type="molecule type" value="Genomic_DNA"/>
</dbReference>
<proteinExistence type="predicted"/>
<feature type="region of interest" description="Disordered" evidence="5">
    <location>
        <begin position="58"/>
        <end position="87"/>
    </location>
</feature>
<dbReference type="PROSITE" id="PS51746">
    <property type="entry name" value="PPM_2"/>
    <property type="match status" value="1"/>
</dbReference>
<dbReference type="Pfam" id="PF13855">
    <property type="entry name" value="LRR_8"/>
    <property type="match status" value="3"/>
</dbReference>